<organism evidence="3 4">
    <name type="scientific">Providencia stuartii</name>
    <dbReference type="NCBI Taxonomy" id="588"/>
    <lineage>
        <taxon>Bacteria</taxon>
        <taxon>Pseudomonadati</taxon>
        <taxon>Pseudomonadota</taxon>
        <taxon>Gammaproteobacteria</taxon>
        <taxon>Enterobacterales</taxon>
        <taxon>Morganellaceae</taxon>
        <taxon>Providencia</taxon>
    </lineage>
</organism>
<dbReference type="GO" id="GO:0030234">
    <property type="term" value="F:enzyme regulator activity"/>
    <property type="evidence" value="ECO:0007669"/>
    <property type="project" value="TreeGrafter"/>
</dbReference>
<sequence length="582" mass="62743">MRPSIFLHVKKGLVCTAMLSALVLSGCQLTGDNKAPITPTTPEQISSEVSRYQSIIDSAQGKPSIDVLRAYISQETLLTEPTAHQANIDGTWQMLTQMTPEQVDGIGSDETTLAGWVDLLDIYLNNRDDAAALKAGVDDWKVRYAGHPAAQTLPNQLMQSTQPPVGKTPRIALFLPMSGQGKVFGEAIMQGFMDAQKGLPQAPATRAAPTSTAAPANNNDVLDQIYTEVAAVTGNSSTTNDNELVDSSLSIAATPTNNESVKVFDTNGKQLAQLLQQAQNEGFNLVVGPLLKPEVQAITQSGSPLSVLALNELDADKLQPRPNLCYFSLSPEDEAKNAASHMMADGKRAPLILVPSNDFGQRIAKAFTQEWQSKGGSTVLMQSFGSTASLKESINRGAGIRMTGTPVIVNSQPKAQSIDGQDYPAISQPEPQIASSGSIDAVYIVATRDELTLVKPMIEMAISSRQRPDIYASSRSNQAGNGADYRFEMDGVKFSDIPLLAGANNNLRKQAQQKLGNDYSLLRLYSLGIDAWSLANNYDQLQHNTQFRLQGASGALTVDNNCVVYRDLPWLQFSQGQIKLAK</sequence>
<dbReference type="InterPro" id="IPR028082">
    <property type="entry name" value="Peripla_BP_I"/>
</dbReference>
<dbReference type="Gene3D" id="3.40.50.2300">
    <property type="match status" value="2"/>
</dbReference>
<keyword evidence="4" id="KW-1185">Reference proteome</keyword>
<dbReference type="AlphaFoldDB" id="A0A1S1HNS5"/>
<reference evidence="3 4" key="1">
    <citation type="submission" date="2016-03" db="EMBL/GenBank/DDBJ databases">
        <title>Genome sequence of Providencia stuartii strain, isolated from the salivary glands of larval Lucilia sericata.</title>
        <authorList>
            <person name="Yuan Y."/>
            <person name="Zhang Y."/>
            <person name="Fu S."/>
            <person name="Crippen T.L."/>
            <person name="Visi D."/>
            <person name="Benbow M.E."/>
            <person name="Allen M."/>
            <person name="Tomberlin J.K."/>
            <person name="Sze S.-H."/>
            <person name="Tarone A.M."/>
        </authorList>
    </citation>
    <scope>NUCLEOTIDE SEQUENCE [LARGE SCALE GENOMIC DNA]</scope>
    <source>
        <strain evidence="3 4">Crippen</strain>
    </source>
</reference>
<feature type="chain" id="PRO_5010320107" evidence="2">
    <location>
        <begin position="31"/>
        <end position="582"/>
    </location>
</feature>
<dbReference type="GO" id="GO:0009252">
    <property type="term" value="P:peptidoglycan biosynthetic process"/>
    <property type="evidence" value="ECO:0007669"/>
    <property type="project" value="TreeGrafter"/>
</dbReference>
<dbReference type="InterPro" id="IPR007443">
    <property type="entry name" value="LpoA"/>
</dbReference>
<name>A0A1S1HNS5_PROST</name>
<dbReference type="CDD" id="cd06339">
    <property type="entry name" value="PBP1_YraM_LppC_lipoprotein-like"/>
    <property type="match status" value="1"/>
</dbReference>
<dbReference type="GO" id="GO:0031241">
    <property type="term" value="C:periplasmic side of cell outer membrane"/>
    <property type="evidence" value="ECO:0007669"/>
    <property type="project" value="TreeGrafter"/>
</dbReference>
<dbReference type="EMBL" id="LVIE01000179">
    <property type="protein sequence ID" value="OHT23492.1"/>
    <property type="molecule type" value="Genomic_DNA"/>
</dbReference>
<accession>A0A1S1HNS5</accession>
<evidence type="ECO:0000313" key="4">
    <source>
        <dbReference type="Proteomes" id="UP000179588"/>
    </source>
</evidence>
<gene>
    <name evidence="3" type="ORF">A3Q29_06035</name>
</gene>
<evidence type="ECO:0000256" key="1">
    <source>
        <dbReference type="ARBA" id="ARBA00023136"/>
    </source>
</evidence>
<proteinExistence type="predicted"/>
<keyword evidence="2" id="KW-0732">Signal</keyword>
<protein>
    <submittedName>
        <fullName evidence="3">Penicillin-binding protein activator LpoA</fullName>
    </submittedName>
</protein>
<dbReference type="SUPFAM" id="SSF53822">
    <property type="entry name" value="Periplasmic binding protein-like I"/>
    <property type="match status" value="1"/>
</dbReference>
<comment type="caution">
    <text evidence="3">The sequence shown here is derived from an EMBL/GenBank/DDBJ whole genome shotgun (WGS) entry which is preliminary data.</text>
</comment>
<feature type="signal peptide" evidence="2">
    <location>
        <begin position="1"/>
        <end position="30"/>
    </location>
</feature>
<dbReference type="Gene3D" id="1.25.40.650">
    <property type="match status" value="1"/>
</dbReference>
<evidence type="ECO:0000256" key="2">
    <source>
        <dbReference type="SAM" id="SignalP"/>
    </source>
</evidence>
<dbReference type="PANTHER" id="PTHR38038">
    <property type="entry name" value="PENICILLIN-BINDING PROTEIN ACTIVATOR LPOA"/>
    <property type="match status" value="1"/>
</dbReference>
<keyword evidence="1" id="KW-0472">Membrane</keyword>
<dbReference type="PANTHER" id="PTHR38038:SF1">
    <property type="entry name" value="PENICILLIN-BINDING PROTEIN ACTIVATOR LPOA"/>
    <property type="match status" value="1"/>
</dbReference>
<dbReference type="Proteomes" id="UP000179588">
    <property type="component" value="Unassembled WGS sequence"/>
</dbReference>
<dbReference type="PROSITE" id="PS51257">
    <property type="entry name" value="PROKAR_LIPOPROTEIN"/>
    <property type="match status" value="1"/>
</dbReference>
<evidence type="ECO:0000313" key="3">
    <source>
        <dbReference type="EMBL" id="OHT23492.1"/>
    </source>
</evidence>
<dbReference type="Pfam" id="PF04348">
    <property type="entry name" value="LppC"/>
    <property type="match status" value="2"/>
</dbReference>